<gene>
    <name evidence="2" type="ORF">GCM10023336_59350</name>
</gene>
<feature type="chain" id="PRO_5046535326" evidence="1">
    <location>
        <begin position="31"/>
        <end position="139"/>
    </location>
</feature>
<name>A0ABP9LAR7_9ACTN</name>
<dbReference type="Proteomes" id="UP001500124">
    <property type="component" value="Unassembled WGS sequence"/>
</dbReference>
<sequence>MYIGKKLAATTALLGAVATAGVLTATPASAAITDMGIHLSTGHNVGLYNDYKKINNADKATPNDLIYSTNPNLTDGIETDCWSDRGASLNNMDPYWYHTKTEYYNHLVGTSPVHIYAWTYAPYVDGEAGIRAGLQKCNY</sequence>
<feature type="signal peptide" evidence="1">
    <location>
        <begin position="1"/>
        <end position="30"/>
    </location>
</feature>
<proteinExistence type="predicted"/>
<reference evidence="3" key="1">
    <citation type="journal article" date="2019" name="Int. J. Syst. Evol. Microbiol.">
        <title>The Global Catalogue of Microorganisms (GCM) 10K type strain sequencing project: providing services to taxonomists for standard genome sequencing and annotation.</title>
        <authorList>
            <consortium name="The Broad Institute Genomics Platform"/>
            <consortium name="The Broad Institute Genome Sequencing Center for Infectious Disease"/>
            <person name="Wu L."/>
            <person name="Ma J."/>
        </authorList>
    </citation>
    <scope>NUCLEOTIDE SEQUENCE [LARGE SCALE GENOMIC DNA]</scope>
    <source>
        <strain evidence="3">JCM 18410</strain>
    </source>
</reference>
<comment type="caution">
    <text evidence="2">The sequence shown here is derived from an EMBL/GenBank/DDBJ whole genome shotgun (WGS) entry which is preliminary data.</text>
</comment>
<keyword evidence="3" id="KW-1185">Reference proteome</keyword>
<keyword evidence="1" id="KW-0732">Signal</keyword>
<evidence type="ECO:0000313" key="2">
    <source>
        <dbReference type="EMBL" id="GAA5072487.1"/>
    </source>
</evidence>
<protein>
    <submittedName>
        <fullName evidence="2">Uncharacterized protein</fullName>
    </submittedName>
</protein>
<evidence type="ECO:0000256" key="1">
    <source>
        <dbReference type="SAM" id="SignalP"/>
    </source>
</evidence>
<accession>A0ABP9LAR7</accession>
<organism evidence="2 3">
    <name type="scientific">Streptomyces similanensis</name>
    <dbReference type="NCBI Taxonomy" id="1274988"/>
    <lineage>
        <taxon>Bacteria</taxon>
        <taxon>Bacillati</taxon>
        <taxon>Actinomycetota</taxon>
        <taxon>Actinomycetes</taxon>
        <taxon>Kitasatosporales</taxon>
        <taxon>Streptomycetaceae</taxon>
        <taxon>Streptomyces</taxon>
    </lineage>
</organism>
<evidence type="ECO:0000313" key="3">
    <source>
        <dbReference type="Proteomes" id="UP001500124"/>
    </source>
</evidence>
<dbReference type="RefSeq" id="WP_345671139.1">
    <property type="nucleotide sequence ID" value="NZ_BAABKC010000096.1"/>
</dbReference>
<dbReference type="EMBL" id="BAABKC010000096">
    <property type="protein sequence ID" value="GAA5072487.1"/>
    <property type="molecule type" value="Genomic_DNA"/>
</dbReference>